<gene>
    <name evidence="1" type="ORF">A3C16_06050</name>
</gene>
<reference evidence="1 2" key="1">
    <citation type="journal article" date="2016" name="Nat. Commun.">
        <title>Thousands of microbial genomes shed light on interconnected biogeochemical processes in an aquifer system.</title>
        <authorList>
            <person name="Anantharaman K."/>
            <person name="Brown C.T."/>
            <person name="Hug L.A."/>
            <person name="Sharon I."/>
            <person name="Castelle C.J."/>
            <person name="Probst A.J."/>
            <person name="Thomas B.C."/>
            <person name="Singh A."/>
            <person name="Wilkins M.J."/>
            <person name="Karaoz U."/>
            <person name="Brodie E.L."/>
            <person name="Williams K.H."/>
            <person name="Hubbard S.S."/>
            <person name="Banfield J.F."/>
        </authorList>
    </citation>
    <scope>NUCLEOTIDE SEQUENCE [LARGE SCALE GENOMIC DNA]</scope>
</reference>
<evidence type="ECO:0000313" key="1">
    <source>
        <dbReference type="EMBL" id="OHA01848.1"/>
    </source>
</evidence>
<accession>A0A1G2KQY9</accession>
<proteinExistence type="predicted"/>
<sequence>MRERRIDRYFPRCGIRVIDTGRFYFVTNLYKGGPFRLYTGGRAYLDSGVDAIVKGSAMTSNALDLANTVMCSNALEKNFSCRGFLKSVSEPLMKTWTMIAFKGFQMLVGRFDGVRALLKKILRKYLITAPPRTRVPFERSFRIMDDGVIVRDRIGVRPEDAEIFYGEKSSYSFIPSSRYYQRQEGSPLRIRHQEIIEKKENEVVYTREIRI</sequence>
<dbReference type="EMBL" id="MHQL01000053">
    <property type="protein sequence ID" value="OHA01848.1"/>
    <property type="molecule type" value="Genomic_DNA"/>
</dbReference>
<dbReference type="AlphaFoldDB" id="A0A1G2KQY9"/>
<evidence type="ECO:0000313" key="2">
    <source>
        <dbReference type="Proteomes" id="UP000177811"/>
    </source>
</evidence>
<dbReference type="Proteomes" id="UP000177811">
    <property type="component" value="Unassembled WGS sequence"/>
</dbReference>
<protein>
    <submittedName>
        <fullName evidence="1">Uncharacterized protein</fullName>
    </submittedName>
</protein>
<name>A0A1G2KQY9_9BACT</name>
<organism evidence="1 2">
    <name type="scientific">Candidatus Sungbacteria bacterium RIFCSPHIGHO2_02_FULL_51_29</name>
    <dbReference type="NCBI Taxonomy" id="1802273"/>
    <lineage>
        <taxon>Bacteria</taxon>
        <taxon>Candidatus Sungiibacteriota</taxon>
    </lineage>
</organism>
<comment type="caution">
    <text evidence="1">The sequence shown here is derived from an EMBL/GenBank/DDBJ whole genome shotgun (WGS) entry which is preliminary data.</text>
</comment>